<name>A0A2H3GXH1_FUSOX</name>
<accession>A0A2H3GXH1</accession>
<organism evidence="2 3">
    <name type="scientific">Fusarium oxysporum f. sp. radicis-cucumerinum</name>
    <dbReference type="NCBI Taxonomy" id="327505"/>
    <lineage>
        <taxon>Eukaryota</taxon>
        <taxon>Fungi</taxon>
        <taxon>Dikarya</taxon>
        <taxon>Ascomycota</taxon>
        <taxon>Pezizomycotina</taxon>
        <taxon>Sordariomycetes</taxon>
        <taxon>Hypocreomycetidae</taxon>
        <taxon>Hypocreales</taxon>
        <taxon>Nectriaceae</taxon>
        <taxon>Fusarium</taxon>
        <taxon>Fusarium oxysporum species complex</taxon>
    </lineage>
</organism>
<proteinExistence type="predicted"/>
<dbReference type="Proteomes" id="UP000219602">
    <property type="component" value="Chromosome 10"/>
</dbReference>
<reference evidence="2 3" key="2">
    <citation type="journal article" date="2017" name="Sci. Rep.">
        <title>A mobile pathogenicity chromosome in Fusarium oxysporum for infection of multiple cucurbit species.</title>
        <authorList>
            <person name="van Dam P."/>
            <person name="Fokkens L."/>
            <person name="Ayukawa Y."/>
            <person name="van der Gragt M."/>
            <person name="Ter Horst A."/>
            <person name="Brankovics B."/>
            <person name="Houterman P.M."/>
            <person name="Arie T."/>
            <person name="Rep M."/>
        </authorList>
    </citation>
    <scope>NUCLEOTIDE SEQUENCE [LARGE SCALE GENOMIC DNA]</scope>
    <source>
        <strain evidence="2 3">Forc016</strain>
    </source>
</reference>
<evidence type="ECO:0000313" key="3">
    <source>
        <dbReference type="Proteomes" id="UP000219602"/>
    </source>
</evidence>
<dbReference type="EMBL" id="MABQ02000008">
    <property type="protein sequence ID" value="PCD28992.1"/>
    <property type="molecule type" value="Genomic_DNA"/>
</dbReference>
<reference evidence="2 3" key="1">
    <citation type="journal article" date="2016" name="Environ. Microbiol.">
        <title>Effector profiles distinguish formae speciales of Fusarium oxysporum.</title>
        <authorList>
            <person name="van Dam P."/>
            <person name="Fokkens L."/>
            <person name="Schmidt S.M."/>
            <person name="Linmans J.H."/>
            <person name="Kistler H.C."/>
            <person name="Ma L.J."/>
            <person name="Rep M."/>
        </authorList>
    </citation>
    <scope>NUCLEOTIDE SEQUENCE [LARGE SCALE GENOMIC DNA]</scope>
    <source>
        <strain evidence="2 3">Forc016</strain>
    </source>
</reference>
<comment type="caution">
    <text evidence="2">The sequence shown here is derived from an EMBL/GenBank/DDBJ whole genome shotgun (WGS) entry which is preliminary data.</text>
</comment>
<feature type="region of interest" description="Disordered" evidence="1">
    <location>
        <begin position="1"/>
        <end position="36"/>
    </location>
</feature>
<evidence type="ECO:0000256" key="1">
    <source>
        <dbReference type="SAM" id="MobiDB-lite"/>
    </source>
</evidence>
<sequence>MKTPIRYSASPPTESSRVFPIQETEPPRQVPTPTTVTSCHTSLKHYQPTLQCRHVSNDDFQRTLHVLRPASDLG</sequence>
<gene>
    <name evidence="2" type="ORF">AU210_011537</name>
</gene>
<evidence type="ECO:0000313" key="2">
    <source>
        <dbReference type="EMBL" id="PCD28992.1"/>
    </source>
</evidence>
<protein>
    <submittedName>
        <fullName evidence="2">Uncharacterized protein</fullName>
    </submittedName>
</protein>
<dbReference type="AlphaFoldDB" id="A0A2H3GXH1"/>